<dbReference type="PATRIC" id="fig|927665.4.peg.2771"/>
<dbReference type="EMBL" id="AQHV01000013">
    <property type="protein sequence ID" value="KKB54578.1"/>
    <property type="molecule type" value="Genomic_DNA"/>
</dbReference>
<comment type="caution">
    <text evidence="3">The sequence shown here is derived from an EMBL/GenBank/DDBJ whole genome shotgun (WGS) entry which is preliminary data.</text>
</comment>
<sequence length="258" mass="28043">MATNDPKKHSITGNLVANMLTEREDDYTFNVTYTANRTIKDLCKLAAKGKSKFTASELENAYNDLEEQAKIELFNAATVEFGLANNSLGVDGSFIGPGAKFDPNRNSVTLRCSPRAILKEELESISVIVGQVSEGLPTITKVTDVVTGEVNGRITPGGSLNGEGKRVRIVGEEGKPIGFFFIKTSDETETAVPMTALSRNDPSYFSFIIPQLADGTYYLEVATQAGTNSKTLVKEVRRNRFLYVLTVGNGGSDRPEIE</sequence>
<gene>
    <name evidence="3" type="ORF">HMPREF1535_02700</name>
</gene>
<evidence type="ECO:0000313" key="3">
    <source>
        <dbReference type="EMBL" id="KKB54578.1"/>
    </source>
</evidence>
<protein>
    <submittedName>
        <fullName evidence="3">Uncharacterized protein</fullName>
    </submittedName>
</protein>
<organism evidence="3 4">
    <name type="scientific">Parabacteroides goldsteinii DSM 19448 = WAL 12034</name>
    <dbReference type="NCBI Taxonomy" id="927665"/>
    <lineage>
        <taxon>Bacteria</taxon>
        <taxon>Pseudomonadati</taxon>
        <taxon>Bacteroidota</taxon>
        <taxon>Bacteroidia</taxon>
        <taxon>Bacteroidales</taxon>
        <taxon>Tannerellaceae</taxon>
        <taxon>Parabacteroides</taxon>
    </lineage>
</organism>
<dbReference type="Gene3D" id="2.70.50.70">
    <property type="match status" value="1"/>
</dbReference>
<dbReference type="Proteomes" id="UP000033047">
    <property type="component" value="Unassembled WGS sequence"/>
</dbReference>
<dbReference type="InterPro" id="IPR027824">
    <property type="entry name" value="DUF4469"/>
</dbReference>
<proteinExistence type="predicted"/>
<evidence type="ECO:0000259" key="2">
    <source>
        <dbReference type="Pfam" id="PF14848"/>
    </source>
</evidence>
<dbReference type="STRING" id="927665.HMPREF1535_02700"/>
<dbReference type="Pfam" id="PF14734">
    <property type="entry name" value="DUF4469"/>
    <property type="match status" value="1"/>
</dbReference>
<accession>A0A0F5JA58</accession>
<feature type="domain" description="DUF4469" evidence="1">
    <location>
        <begin position="139"/>
        <end position="237"/>
    </location>
</feature>
<evidence type="ECO:0000259" key="1">
    <source>
        <dbReference type="Pfam" id="PF14734"/>
    </source>
</evidence>
<name>A0A0F5JA58_9BACT</name>
<dbReference type="HOGENOM" id="CLU_092785_0_0_10"/>
<dbReference type="CDD" id="cd12843">
    <property type="entry name" value="Bvu_2165_C_like"/>
    <property type="match status" value="1"/>
</dbReference>
<evidence type="ECO:0000313" key="4">
    <source>
        <dbReference type="Proteomes" id="UP000033047"/>
    </source>
</evidence>
<dbReference type="AlphaFoldDB" id="A0A0F5JA58"/>
<dbReference type="RefSeq" id="WP_046146552.1">
    <property type="nucleotide sequence ID" value="NZ_KQ033913.1"/>
</dbReference>
<dbReference type="InterPro" id="IPR049893">
    <property type="entry name" value="Bvu_2165-like_IHF-HU-DNA_bdg"/>
</dbReference>
<reference evidence="3 4" key="1">
    <citation type="submission" date="2013-04" db="EMBL/GenBank/DDBJ databases">
        <title>The Genome Sequence of Parabacteroides goldsteinii DSM 19448.</title>
        <authorList>
            <consortium name="The Broad Institute Genomics Platform"/>
            <person name="Earl A."/>
            <person name="Ward D."/>
            <person name="Feldgarden M."/>
            <person name="Gevers D."/>
            <person name="Martens E."/>
            <person name="Sakamoto M."/>
            <person name="Benno Y."/>
            <person name="Song Y."/>
            <person name="Liu C."/>
            <person name="Lee J."/>
            <person name="Bolanos M."/>
            <person name="Vaisanen M.L."/>
            <person name="Finegold S.M."/>
            <person name="Walker B."/>
            <person name="Young S."/>
            <person name="Zeng Q."/>
            <person name="Gargeya S."/>
            <person name="Fitzgerald M."/>
            <person name="Haas B."/>
            <person name="Abouelleil A."/>
            <person name="Allen A.W."/>
            <person name="Alvarado L."/>
            <person name="Arachchi H.M."/>
            <person name="Berlin A.M."/>
            <person name="Chapman S.B."/>
            <person name="Gainer-Dewar J."/>
            <person name="Goldberg J."/>
            <person name="Griggs A."/>
            <person name="Gujja S."/>
            <person name="Hansen M."/>
            <person name="Howarth C."/>
            <person name="Imamovic A."/>
            <person name="Ireland A."/>
            <person name="Larimer J."/>
            <person name="McCowan C."/>
            <person name="Murphy C."/>
            <person name="Pearson M."/>
            <person name="Poon T.W."/>
            <person name="Priest M."/>
            <person name="Roberts A."/>
            <person name="Saif S."/>
            <person name="Shea T."/>
            <person name="Sisk P."/>
            <person name="Sykes S."/>
            <person name="Wortman J."/>
            <person name="Nusbaum C."/>
            <person name="Birren B."/>
        </authorList>
    </citation>
    <scope>NUCLEOTIDE SEQUENCE [LARGE SCALE GENOMIC DNA]</scope>
    <source>
        <strain evidence="3 4">DSM 19448</strain>
    </source>
</reference>
<feature type="domain" description="Bvu-2165-like IHF-HU-like DNA-binding" evidence="2">
    <location>
        <begin position="13"/>
        <end position="129"/>
    </location>
</feature>
<dbReference type="Pfam" id="PF14848">
    <property type="entry name" value="HU-DNA_bdg"/>
    <property type="match status" value="1"/>
</dbReference>